<proteinExistence type="predicted"/>
<accession>A0ABR9X717</accession>
<evidence type="ECO:0000313" key="2">
    <source>
        <dbReference type="EMBL" id="MBE9639388.1"/>
    </source>
</evidence>
<evidence type="ECO:0000313" key="3">
    <source>
        <dbReference type="Proteomes" id="UP000607796"/>
    </source>
</evidence>
<keyword evidence="3" id="KW-1185">Reference proteome</keyword>
<reference evidence="2 3" key="1">
    <citation type="journal article" date="2021" name="Int. J. Syst. Evol. Microbiol.">
        <title>Salipiger mangrovisoli sp. nov., isolated from mangrove soil and the proposal for the reclassification of Paraphaeobacter pallidus as Salipiger pallidus comb. nov.</title>
        <authorList>
            <person name="Du J."/>
            <person name="Liu Y."/>
            <person name="Pei T."/>
            <person name="Deng M.R."/>
            <person name="Zhu H."/>
        </authorList>
    </citation>
    <scope>NUCLEOTIDE SEQUENCE [LARGE SCALE GENOMIC DNA]</scope>
    <source>
        <strain evidence="2 3">6D45A</strain>
    </source>
</reference>
<organism evidence="2 3">
    <name type="scientific">Salipiger mangrovisoli</name>
    <dbReference type="NCBI Taxonomy" id="2865933"/>
    <lineage>
        <taxon>Bacteria</taxon>
        <taxon>Pseudomonadati</taxon>
        <taxon>Pseudomonadota</taxon>
        <taxon>Alphaproteobacteria</taxon>
        <taxon>Rhodobacterales</taxon>
        <taxon>Roseobacteraceae</taxon>
        <taxon>Salipiger</taxon>
    </lineage>
</organism>
<sequence>MGTAETFEVKTRLLRMIGIGSGMAFLVMTPILVLADDALDARSAGLLPVTFFICLLCLVSCRVAKRVEVSDEAILIQPAGLRLERSQIESVRVMSKSALRPNEVLHKMKITTQEHSWRWIPFRLYWFAGKITIDLYWMKDPHGFARALGADLSDFTTTEPRRGG</sequence>
<evidence type="ECO:0008006" key="4">
    <source>
        <dbReference type="Google" id="ProtNLM"/>
    </source>
</evidence>
<dbReference type="EMBL" id="JADFFK010000018">
    <property type="protein sequence ID" value="MBE9639388.1"/>
    <property type="molecule type" value="Genomic_DNA"/>
</dbReference>
<keyword evidence="1" id="KW-0812">Transmembrane</keyword>
<protein>
    <recommendedName>
        <fullName evidence="4">PH domain-containing protein</fullName>
    </recommendedName>
</protein>
<comment type="caution">
    <text evidence="2">The sequence shown here is derived from an EMBL/GenBank/DDBJ whole genome shotgun (WGS) entry which is preliminary data.</text>
</comment>
<name>A0ABR9X717_9RHOB</name>
<feature type="transmembrane region" description="Helical" evidence="1">
    <location>
        <begin position="45"/>
        <end position="64"/>
    </location>
</feature>
<feature type="transmembrane region" description="Helical" evidence="1">
    <location>
        <begin position="12"/>
        <end position="33"/>
    </location>
</feature>
<dbReference type="RefSeq" id="WP_194136670.1">
    <property type="nucleotide sequence ID" value="NZ_JADFFK010000018.1"/>
</dbReference>
<gene>
    <name evidence="2" type="ORF">IQ782_21265</name>
</gene>
<evidence type="ECO:0000256" key="1">
    <source>
        <dbReference type="SAM" id="Phobius"/>
    </source>
</evidence>
<keyword evidence="1" id="KW-1133">Transmembrane helix</keyword>
<dbReference type="Proteomes" id="UP000607796">
    <property type="component" value="Unassembled WGS sequence"/>
</dbReference>
<keyword evidence="1" id="KW-0472">Membrane</keyword>